<evidence type="ECO:0000313" key="2">
    <source>
        <dbReference type="EMBL" id="PSR88185.1"/>
    </source>
</evidence>
<dbReference type="Proteomes" id="UP000241394">
    <property type="component" value="Chromosome LG27"/>
</dbReference>
<evidence type="ECO:0000313" key="3">
    <source>
        <dbReference type="Proteomes" id="UP000241394"/>
    </source>
</evidence>
<evidence type="ECO:0000256" key="1">
    <source>
        <dbReference type="SAM" id="MobiDB-lite"/>
    </source>
</evidence>
<accession>A0A2R6PB37</accession>
<organism evidence="2 3">
    <name type="scientific">Actinidia chinensis var. chinensis</name>
    <name type="common">Chinese soft-hair kiwi</name>
    <dbReference type="NCBI Taxonomy" id="1590841"/>
    <lineage>
        <taxon>Eukaryota</taxon>
        <taxon>Viridiplantae</taxon>
        <taxon>Streptophyta</taxon>
        <taxon>Embryophyta</taxon>
        <taxon>Tracheophyta</taxon>
        <taxon>Spermatophyta</taxon>
        <taxon>Magnoliopsida</taxon>
        <taxon>eudicotyledons</taxon>
        <taxon>Gunneridae</taxon>
        <taxon>Pentapetalae</taxon>
        <taxon>asterids</taxon>
        <taxon>Ericales</taxon>
        <taxon>Actinidiaceae</taxon>
        <taxon>Actinidia</taxon>
    </lineage>
</organism>
<dbReference type="PRINTS" id="PR01217">
    <property type="entry name" value="PRICHEXTENSN"/>
</dbReference>
<dbReference type="Gramene" id="PSR88185">
    <property type="protein sequence ID" value="PSR88185"/>
    <property type="gene ID" value="CEY00_Acc31215"/>
</dbReference>
<sequence length="155" mass="16835">MKKTIPIQFQTSKSITKMAFPRLHSKISQLNTPQVHKTTKQPPLSAATKHSTIPPEFRPPPNTTKPFVPRTPNVPDFDPITPETPMDLPPITPGPNPEFPGPTVPEVPPPPSPPSPDETPPEVIPPHVPEIIPPKPPEVGPLHPTQLDIPPPISS</sequence>
<gene>
    <name evidence="2" type="ORF">CEY00_Acc31215</name>
</gene>
<comment type="caution">
    <text evidence="2">The sequence shown here is derived from an EMBL/GenBank/DDBJ whole genome shotgun (WGS) entry which is preliminary data.</text>
</comment>
<dbReference type="EMBL" id="NKQK01000027">
    <property type="protein sequence ID" value="PSR88185.1"/>
    <property type="molecule type" value="Genomic_DNA"/>
</dbReference>
<feature type="region of interest" description="Disordered" evidence="1">
    <location>
        <begin position="27"/>
        <end position="155"/>
    </location>
</feature>
<keyword evidence="3" id="KW-1185">Reference proteome</keyword>
<dbReference type="OMA" id="MGPPEVE"/>
<proteinExistence type="predicted"/>
<dbReference type="InParanoid" id="A0A2R6PB37"/>
<reference evidence="2 3" key="1">
    <citation type="submission" date="2017-07" db="EMBL/GenBank/DDBJ databases">
        <title>An improved, manually edited Actinidia chinensis var. chinensis (kiwifruit) genome highlights the challenges associated with draft genomes and gene prediction in plants.</title>
        <authorList>
            <person name="Pilkington S."/>
            <person name="Crowhurst R."/>
            <person name="Hilario E."/>
            <person name="Nardozza S."/>
            <person name="Fraser L."/>
            <person name="Peng Y."/>
            <person name="Gunaseelan K."/>
            <person name="Simpson R."/>
            <person name="Tahir J."/>
            <person name="Deroles S."/>
            <person name="Templeton K."/>
            <person name="Luo Z."/>
            <person name="Davy M."/>
            <person name="Cheng C."/>
            <person name="Mcneilage M."/>
            <person name="Scaglione D."/>
            <person name="Liu Y."/>
            <person name="Zhang Q."/>
            <person name="Datson P."/>
            <person name="De Silva N."/>
            <person name="Gardiner S."/>
            <person name="Bassett H."/>
            <person name="Chagne D."/>
            <person name="Mccallum J."/>
            <person name="Dzierzon H."/>
            <person name="Deng C."/>
            <person name="Wang Y.-Y."/>
            <person name="Barron N."/>
            <person name="Manako K."/>
            <person name="Bowen J."/>
            <person name="Foster T."/>
            <person name="Erridge Z."/>
            <person name="Tiffin H."/>
            <person name="Waite C."/>
            <person name="Davies K."/>
            <person name="Grierson E."/>
            <person name="Laing W."/>
            <person name="Kirk R."/>
            <person name="Chen X."/>
            <person name="Wood M."/>
            <person name="Montefiori M."/>
            <person name="Brummell D."/>
            <person name="Schwinn K."/>
            <person name="Catanach A."/>
            <person name="Fullerton C."/>
            <person name="Li D."/>
            <person name="Meiyalaghan S."/>
            <person name="Nieuwenhuizen N."/>
            <person name="Read N."/>
            <person name="Prakash R."/>
            <person name="Hunter D."/>
            <person name="Zhang H."/>
            <person name="Mckenzie M."/>
            <person name="Knabel M."/>
            <person name="Harris A."/>
            <person name="Allan A."/>
            <person name="Chen A."/>
            <person name="Janssen B."/>
            <person name="Plunkett B."/>
            <person name="Dwamena C."/>
            <person name="Voogd C."/>
            <person name="Leif D."/>
            <person name="Lafferty D."/>
            <person name="Souleyre E."/>
            <person name="Varkonyi-Gasic E."/>
            <person name="Gambi F."/>
            <person name="Hanley J."/>
            <person name="Yao J.-L."/>
            <person name="Cheung J."/>
            <person name="David K."/>
            <person name="Warren B."/>
            <person name="Marsh K."/>
            <person name="Snowden K."/>
            <person name="Lin-Wang K."/>
            <person name="Brian L."/>
            <person name="Martinez-Sanchez M."/>
            <person name="Wang M."/>
            <person name="Ileperuma N."/>
            <person name="Macnee N."/>
            <person name="Campin R."/>
            <person name="Mcatee P."/>
            <person name="Drummond R."/>
            <person name="Espley R."/>
            <person name="Ireland H."/>
            <person name="Wu R."/>
            <person name="Atkinson R."/>
            <person name="Karunairetnam S."/>
            <person name="Bulley S."/>
            <person name="Chunkath S."/>
            <person name="Hanley Z."/>
            <person name="Storey R."/>
            <person name="Thrimawithana A."/>
            <person name="Thomson S."/>
            <person name="David C."/>
            <person name="Testolin R."/>
        </authorList>
    </citation>
    <scope>NUCLEOTIDE SEQUENCE [LARGE SCALE GENOMIC DNA]</scope>
    <source>
        <strain evidence="3">cv. Red5</strain>
        <tissue evidence="2">Young leaf</tissue>
    </source>
</reference>
<feature type="compositionally biased region" description="Polar residues" evidence="1">
    <location>
        <begin position="27"/>
        <end position="42"/>
    </location>
</feature>
<dbReference type="OrthoDB" id="10434841at2759"/>
<dbReference type="AlphaFoldDB" id="A0A2R6PB37"/>
<reference evidence="3" key="2">
    <citation type="journal article" date="2018" name="BMC Genomics">
        <title>A manually annotated Actinidia chinensis var. chinensis (kiwifruit) genome highlights the challenges associated with draft genomes and gene prediction in plants.</title>
        <authorList>
            <person name="Pilkington S.M."/>
            <person name="Crowhurst R."/>
            <person name="Hilario E."/>
            <person name="Nardozza S."/>
            <person name="Fraser L."/>
            <person name="Peng Y."/>
            <person name="Gunaseelan K."/>
            <person name="Simpson R."/>
            <person name="Tahir J."/>
            <person name="Deroles S.C."/>
            <person name="Templeton K."/>
            <person name="Luo Z."/>
            <person name="Davy M."/>
            <person name="Cheng C."/>
            <person name="McNeilage M."/>
            <person name="Scaglione D."/>
            <person name="Liu Y."/>
            <person name="Zhang Q."/>
            <person name="Datson P."/>
            <person name="De Silva N."/>
            <person name="Gardiner S.E."/>
            <person name="Bassett H."/>
            <person name="Chagne D."/>
            <person name="McCallum J."/>
            <person name="Dzierzon H."/>
            <person name="Deng C."/>
            <person name="Wang Y.Y."/>
            <person name="Barron L."/>
            <person name="Manako K."/>
            <person name="Bowen J."/>
            <person name="Foster T.M."/>
            <person name="Erridge Z.A."/>
            <person name="Tiffin H."/>
            <person name="Waite C.N."/>
            <person name="Davies K.M."/>
            <person name="Grierson E.P."/>
            <person name="Laing W.A."/>
            <person name="Kirk R."/>
            <person name="Chen X."/>
            <person name="Wood M."/>
            <person name="Montefiori M."/>
            <person name="Brummell D.A."/>
            <person name="Schwinn K.E."/>
            <person name="Catanach A."/>
            <person name="Fullerton C."/>
            <person name="Li D."/>
            <person name="Meiyalaghan S."/>
            <person name="Nieuwenhuizen N."/>
            <person name="Read N."/>
            <person name="Prakash R."/>
            <person name="Hunter D."/>
            <person name="Zhang H."/>
            <person name="McKenzie M."/>
            <person name="Knabel M."/>
            <person name="Harris A."/>
            <person name="Allan A.C."/>
            <person name="Gleave A."/>
            <person name="Chen A."/>
            <person name="Janssen B.J."/>
            <person name="Plunkett B."/>
            <person name="Ampomah-Dwamena C."/>
            <person name="Voogd C."/>
            <person name="Leif D."/>
            <person name="Lafferty D."/>
            <person name="Souleyre E.J.F."/>
            <person name="Varkonyi-Gasic E."/>
            <person name="Gambi F."/>
            <person name="Hanley J."/>
            <person name="Yao J.L."/>
            <person name="Cheung J."/>
            <person name="David K.M."/>
            <person name="Warren B."/>
            <person name="Marsh K."/>
            <person name="Snowden K.C."/>
            <person name="Lin-Wang K."/>
            <person name="Brian L."/>
            <person name="Martinez-Sanchez M."/>
            <person name="Wang M."/>
            <person name="Ileperuma N."/>
            <person name="Macnee N."/>
            <person name="Campin R."/>
            <person name="McAtee P."/>
            <person name="Drummond R.S.M."/>
            <person name="Espley R.V."/>
            <person name="Ireland H.S."/>
            <person name="Wu R."/>
            <person name="Atkinson R.G."/>
            <person name="Karunairetnam S."/>
            <person name="Bulley S."/>
            <person name="Chunkath S."/>
            <person name="Hanley Z."/>
            <person name="Storey R."/>
            <person name="Thrimawithana A.H."/>
            <person name="Thomson S."/>
            <person name="David C."/>
            <person name="Testolin R."/>
            <person name="Huang H."/>
            <person name="Hellens R.P."/>
            <person name="Schaffer R.J."/>
        </authorList>
    </citation>
    <scope>NUCLEOTIDE SEQUENCE [LARGE SCALE GENOMIC DNA]</scope>
    <source>
        <strain evidence="3">cv. Red5</strain>
    </source>
</reference>
<name>A0A2R6PB37_ACTCC</name>
<feature type="compositionally biased region" description="Pro residues" evidence="1">
    <location>
        <begin position="87"/>
        <end position="139"/>
    </location>
</feature>
<protein>
    <submittedName>
        <fullName evidence="2">Gibberellin-regulated protein</fullName>
    </submittedName>
</protein>